<feature type="transmembrane region" description="Helical" evidence="1">
    <location>
        <begin position="296"/>
        <end position="316"/>
    </location>
</feature>
<feature type="transmembrane region" description="Helical" evidence="1">
    <location>
        <begin position="187"/>
        <end position="213"/>
    </location>
</feature>
<name>A0A1P8U870_9MICO</name>
<feature type="transmembrane region" description="Helical" evidence="1">
    <location>
        <begin position="347"/>
        <end position="367"/>
    </location>
</feature>
<evidence type="ECO:0000313" key="2">
    <source>
        <dbReference type="EMBL" id="APZ34328.1"/>
    </source>
</evidence>
<dbReference type="Proteomes" id="UP000187185">
    <property type="component" value="Chromosome"/>
</dbReference>
<reference evidence="2 3" key="1">
    <citation type="submission" date="2016-12" db="EMBL/GenBank/DDBJ databases">
        <title>Complete genome sequence of Microbacterium aurum KACC 15219.</title>
        <authorList>
            <person name="Jung Y."/>
            <person name="Shin J.-H."/>
            <person name="Lee Y.-J."/>
            <person name="Yi H."/>
            <person name="Bahn Y.-S."/>
            <person name="Kim J.F."/>
            <person name="Lee D.-W."/>
        </authorList>
    </citation>
    <scope>NUCLEOTIDE SEQUENCE [LARGE SCALE GENOMIC DNA]</scope>
    <source>
        <strain evidence="2 3">KACC 15219</strain>
    </source>
</reference>
<organism evidence="2 3">
    <name type="scientific">Microbacterium aurum</name>
    <dbReference type="NCBI Taxonomy" id="36805"/>
    <lineage>
        <taxon>Bacteria</taxon>
        <taxon>Bacillati</taxon>
        <taxon>Actinomycetota</taxon>
        <taxon>Actinomycetes</taxon>
        <taxon>Micrococcales</taxon>
        <taxon>Microbacteriaceae</taxon>
        <taxon>Microbacterium</taxon>
    </lineage>
</organism>
<gene>
    <name evidence="2" type="ORF">BOH66_08785</name>
</gene>
<keyword evidence="3" id="KW-1185">Reference proteome</keyword>
<sequence length="384" mass="40404">MTQTTLFDRDTPLYIESASGVLPKFPARRRERWLLRFGFFLIFAAVAVWFEIASDGQQTATANAELAARIADLRLGAGIEPIEALHPLITGILASVIPGGAFGLSIAGCVVGAFLVQLIVQSLERKAVPRPLAVALVVALSLTPMFFYIVTTNFQAVLSLTFFGFAMIALLRFTTFANTQAGFRAGLLLALAAFSDTTAAFAVLVVAAAGLVLVQSRQRARLANALVIAYPTVAFYAAFAALGVAFRVGPFAMLGGAPAWSQSNADTLLSALATPAGALYYSPTVVIALAAGVLGYLWLGLVGVLLTVSTTLAYLLGYAPPGTAGNSFVMSLLFAIALIQRPRTRPHAWILGGTALLLLCIGWVSAFGRPTILTWMSTLTGGAL</sequence>
<protein>
    <recommendedName>
        <fullName evidence="4">Glycosyltransferase RgtA/B/C/D-like domain-containing protein</fullName>
    </recommendedName>
</protein>
<feature type="transmembrane region" description="Helical" evidence="1">
    <location>
        <begin position="132"/>
        <end position="150"/>
    </location>
</feature>
<proteinExistence type="predicted"/>
<accession>A0A1P8U870</accession>
<evidence type="ECO:0008006" key="4">
    <source>
        <dbReference type="Google" id="ProtNLM"/>
    </source>
</evidence>
<dbReference type="STRING" id="36805.BOH66_08785"/>
<feature type="transmembrane region" description="Helical" evidence="1">
    <location>
        <begin position="225"/>
        <end position="246"/>
    </location>
</feature>
<keyword evidence="1" id="KW-0812">Transmembrane</keyword>
<dbReference type="AlphaFoldDB" id="A0A1P8U870"/>
<feature type="transmembrane region" description="Helical" evidence="1">
    <location>
        <begin position="33"/>
        <end position="50"/>
    </location>
</feature>
<keyword evidence="1" id="KW-0472">Membrane</keyword>
<feature type="transmembrane region" description="Helical" evidence="1">
    <location>
        <begin position="92"/>
        <end position="120"/>
    </location>
</feature>
<dbReference type="EMBL" id="CP018762">
    <property type="protein sequence ID" value="APZ34328.1"/>
    <property type="molecule type" value="Genomic_DNA"/>
</dbReference>
<feature type="transmembrane region" description="Helical" evidence="1">
    <location>
        <begin position="323"/>
        <end position="341"/>
    </location>
</feature>
<dbReference type="KEGG" id="maur:BOH66_08785"/>
<keyword evidence="1" id="KW-1133">Transmembrane helix</keyword>
<evidence type="ECO:0000256" key="1">
    <source>
        <dbReference type="SAM" id="Phobius"/>
    </source>
</evidence>
<evidence type="ECO:0000313" key="3">
    <source>
        <dbReference type="Proteomes" id="UP000187185"/>
    </source>
</evidence>